<reference evidence="2 3" key="1">
    <citation type="submission" date="2019-11" db="EMBL/GenBank/DDBJ databases">
        <authorList>
            <person name="Li X."/>
        </authorList>
    </citation>
    <scope>NUCLEOTIDE SEQUENCE [LARGE SCALE GENOMIC DNA]</scope>
    <source>
        <strain evidence="2 3">L9</strain>
    </source>
</reference>
<name>A0A6N8FGG1_9BACI</name>
<keyword evidence="1" id="KW-0812">Transmembrane</keyword>
<keyword evidence="3" id="KW-1185">Reference proteome</keyword>
<accession>A0A6N8FGG1</accession>
<organism evidence="2 3">
    <name type="scientific">Ornithinibacillus caprae</name>
    <dbReference type="NCBI Taxonomy" id="2678566"/>
    <lineage>
        <taxon>Bacteria</taxon>
        <taxon>Bacillati</taxon>
        <taxon>Bacillota</taxon>
        <taxon>Bacilli</taxon>
        <taxon>Bacillales</taxon>
        <taxon>Bacillaceae</taxon>
        <taxon>Ornithinibacillus</taxon>
    </lineage>
</organism>
<feature type="transmembrane region" description="Helical" evidence="1">
    <location>
        <begin position="44"/>
        <end position="63"/>
    </location>
</feature>
<evidence type="ECO:0000256" key="1">
    <source>
        <dbReference type="SAM" id="Phobius"/>
    </source>
</evidence>
<dbReference type="AlphaFoldDB" id="A0A6N8FGG1"/>
<comment type="caution">
    <text evidence="2">The sequence shown here is derived from an EMBL/GenBank/DDBJ whole genome shotgun (WGS) entry which is preliminary data.</text>
</comment>
<dbReference type="Proteomes" id="UP000469125">
    <property type="component" value="Unassembled WGS sequence"/>
</dbReference>
<feature type="transmembrane region" description="Helical" evidence="1">
    <location>
        <begin position="99"/>
        <end position="121"/>
    </location>
</feature>
<keyword evidence="1" id="KW-1133">Transmembrane helix</keyword>
<sequence>MFDFLLLFILLVFIVTSIMARYIRNKYTYDTGHRYPPINNTHKWVNRILILFIALSVIGAFVFSYAAENYILICIILIIIQNGFSAYMEYKHEREENDYMISLVWMTASLVILVGFMIFTLPTKTVDDVLQDYETFNPELIEQLEIENDAWKEEEMMYSRKTYLEDKKLIDEILSELSQVEVRNSLFGFDKRDSHYGLYIRESEFYYIAVYEDYLSIDFEDYKVVGDNDLYRMLEEIEIDWE</sequence>
<keyword evidence="1" id="KW-0472">Membrane</keyword>
<dbReference type="EMBL" id="WOCA01000003">
    <property type="protein sequence ID" value="MUK87766.1"/>
    <property type="molecule type" value="Genomic_DNA"/>
</dbReference>
<evidence type="ECO:0000313" key="3">
    <source>
        <dbReference type="Proteomes" id="UP000469125"/>
    </source>
</evidence>
<protein>
    <submittedName>
        <fullName evidence="2">DUF4181 domain-containing protein</fullName>
    </submittedName>
</protein>
<proteinExistence type="predicted"/>
<evidence type="ECO:0000313" key="2">
    <source>
        <dbReference type="EMBL" id="MUK87766.1"/>
    </source>
</evidence>
<dbReference type="Pfam" id="PF13789">
    <property type="entry name" value="DUF4181"/>
    <property type="match status" value="1"/>
</dbReference>
<gene>
    <name evidence="2" type="ORF">GMD78_05035</name>
</gene>
<dbReference type="InterPro" id="IPR025441">
    <property type="entry name" value="DUF4181"/>
</dbReference>
<dbReference type="RefSeq" id="WP_155667660.1">
    <property type="nucleotide sequence ID" value="NZ_WOCA01000003.1"/>
</dbReference>
<feature type="transmembrane region" description="Helical" evidence="1">
    <location>
        <begin position="70"/>
        <end position="87"/>
    </location>
</feature>